<dbReference type="Proteomes" id="UP000030392">
    <property type="component" value="Unassembled WGS sequence"/>
</dbReference>
<dbReference type="EMBL" id="JNAX01000005">
    <property type="protein sequence ID" value="KGG21778.1"/>
    <property type="molecule type" value="Genomic_DNA"/>
</dbReference>
<dbReference type="AlphaFoldDB" id="A0A0A2C623"/>
<keyword evidence="1" id="KW-1133">Transmembrane helix</keyword>
<feature type="transmembrane region" description="Helical" evidence="1">
    <location>
        <begin position="32"/>
        <end position="49"/>
    </location>
</feature>
<evidence type="ECO:0000256" key="1">
    <source>
        <dbReference type="SAM" id="Phobius"/>
    </source>
</evidence>
<accession>A0A0A2C623</accession>
<keyword evidence="1" id="KW-0472">Membrane</keyword>
<proteinExistence type="predicted"/>
<gene>
    <name evidence="2" type="ORF">EV03_0519</name>
</gene>
<organism evidence="2 3">
    <name type="scientific">Prochlorococcus marinus str. PAC1</name>
    <dbReference type="NCBI Taxonomy" id="59924"/>
    <lineage>
        <taxon>Bacteria</taxon>
        <taxon>Bacillati</taxon>
        <taxon>Cyanobacteriota</taxon>
        <taxon>Cyanophyceae</taxon>
        <taxon>Synechococcales</taxon>
        <taxon>Prochlorococcaceae</taxon>
        <taxon>Prochlorococcus</taxon>
    </lineage>
</organism>
<name>A0A0A2C623_PROMR</name>
<evidence type="ECO:0000313" key="3">
    <source>
        <dbReference type="Proteomes" id="UP000030392"/>
    </source>
</evidence>
<sequence length="56" mass="6059">MVRLIVAFTPLVGAIAFPLLIPTTIERLGLGPGVLSALILSTLWFIAMLRTSEMPH</sequence>
<comment type="caution">
    <text evidence="2">The sequence shown here is derived from an EMBL/GenBank/DDBJ whole genome shotgun (WGS) entry which is preliminary data.</text>
</comment>
<keyword evidence="1" id="KW-0812">Transmembrane</keyword>
<reference evidence="3" key="1">
    <citation type="journal article" date="2014" name="Sci. Data">
        <title>Genomes of diverse isolates of the marine cyanobacterium Prochlorococcus.</title>
        <authorList>
            <person name="Biller S."/>
            <person name="Berube P."/>
            <person name="Thompson J."/>
            <person name="Kelly L."/>
            <person name="Roggensack S."/>
            <person name="Awad L."/>
            <person name="Roache-Johnson K."/>
            <person name="Ding H."/>
            <person name="Giovannoni S.J."/>
            <person name="Moore L.R."/>
            <person name="Chisholm S.W."/>
        </authorList>
    </citation>
    <scope>NUCLEOTIDE SEQUENCE [LARGE SCALE GENOMIC DNA]</scope>
    <source>
        <strain evidence="3">PAC1</strain>
    </source>
</reference>
<evidence type="ECO:0000313" key="2">
    <source>
        <dbReference type="EMBL" id="KGG21778.1"/>
    </source>
</evidence>
<protein>
    <submittedName>
        <fullName evidence="2">Putative membrane protein</fullName>
    </submittedName>
</protein>
<dbReference type="RefSeq" id="WP_011294071.1">
    <property type="nucleotide sequence ID" value="NZ_CP138967.1"/>
</dbReference>